<gene>
    <name evidence="2" type="ORF">SV7mr_09730</name>
</gene>
<dbReference type="InterPro" id="IPR008972">
    <property type="entry name" value="Cupredoxin"/>
</dbReference>
<keyword evidence="3" id="KW-1185">Reference proteome</keyword>
<proteinExistence type="predicted"/>
<name>A0A517SQU6_9BACT</name>
<dbReference type="Gene3D" id="2.60.40.420">
    <property type="entry name" value="Cupredoxins - blue copper proteins"/>
    <property type="match status" value="1"/>
</dbReference>
<keyword evidence="1" id="KW-0732">Signal</keyword>
<dbReference type="AlphaFoldDB" id="A0A517SQU6"/>
<dbReference type="OrthoDB" id="9772097at2"/>
<dbReference type="Proteomes" id="UP000315003">
    <property type="component" value="Chromosome"/>
</dbReference>
<accession>A0A517SQU6</accession>
<dbReference type="RefSeq" id="WP_145269670.1">
    <property type="nucleotide sequence ID" value="NZ_CP036272.1"/>
</dbReference>
<evidence type="ECO:0000313" key="2">
    <source>
        <dbReference type="EMBL" id="QDT58480.1"/>
    </source>
</evidence>
<protein>
    <recommendedName>
        <fullName evidence="4">Methylamine utilization protein</fullName>
    </recommendedName>
</protein>
<reference evidence="2 3" key="1">
    <citation type="submission" date="2019-02" db="EMBL/GenBank/DDBJ databases">
        <title>Deep-cultivation of Planctomycetes and their phenomic and genomic characterization uncovers novel biology.</title>
        <authorList>
            <person name="Wiegand S."/>
            <person name="Jogler M."/>
            <person name="Boedeker C."/>
            <person name="Pinto D."/>
            <person name="Vollmers J."/>
            <person name="Rivas-Marin E."/>
            <person name="Kohn T."/>
            <person name="Peeters S.H."/>
            <person name="Heuer A."/>
            <person name="Rast P."/>
            <person name="Oberbeckmann S."/>
            <person name="Bunk B."/>
            <person name="Jeske O."/>
            <person name="Meyerdierks A."/>
            <person name="Storesund J.E."/>
            <person name="Kallscheuer N."/>
            <person name="Luecker S."/>
            <person name="Lage O.M."/>
            <person name="Pohl T."/>
            <person name="Merkel B.J."/>
            <person name="Hornburger P."/>
            <person name="Mueller R.-W."/>
            <person name="Bruemmer F."/>
            <person name="Labrenz M."/>
            <person name="Spormann A.M."/>
            <person name="Op den Camp H."/>
            <person name="Overmann J."/>
            <person name="Amann R."/>
            <person name="Jetten M.S.M."/>
            <person name="Mascher T."/>
            <person name="Medema M.H."/>
            <person name="Devos D.P."/>
            <person name="Kaster A.-K."/>
            <person name="Ovreas L."/>
            <person name="Rohde M."/>
            <person name="Galperin M.Y."/>
            <person name="Jogler C."/>
        </authorList>
    </citation>
    <scope>NUCLEOTIDE SEQUENCE [LARGE SCALE GENOMIC DNA]</scope>
    <source>
        <strain evidence="2 3">SV_7m_r</strain>
    </source>
</reference>
<sequence length="264" mass="28871" precursor="true">MIFRALFVCIVLLSGFTPVTCLAQSQTATLRVRFKLKGDPPKLPWIEPDRDKAFCGQRKIPDERLLVDQENHGIANVILYADTGRRGTPLPEVDREAKTVVISQTDCRYQPRVVFLAVGDTLKVASHDDVTHNANLQLVANSAPSVQSPPGTPLAVKLARAEPAPIPIRCNIHPWMMGYAVILEHRYAAASDRDGVLEIKGLPPGEVTFRALHESAPLTAVILNGELTAWSGARFQVTLKPGFNDIGVVEVPAKAFEERLSVGK</sequence>
<organism evidence="2 3">
    <name type="scientific">Stieleria bergensis</name>
    <dbReference type="NCBI Taxonomy" id="2528025"/>
    <lineage>
        <taxon>Bacteria</taxon>
        <taxon>Pseudomonadati</taxon>
        <taxon>Planctomycetota</taxon>
        <taxon>Planctomycetia</taxon>
        <taxon>Pirellulales</taxon>
        <taxon>Pirellulaceae</taxon>
        <taxon>Stieleria</taxon>
    </lineage>
</organism>
<dbReference type="SUPFAM" id="SSF49503">
    <property type="entry name" value="Cupredoxins"/>
    <property type="match status" value="1"/>
</dbReference>
<feature type="chain" id="PRO_5022087196" description="Methylamine utilization protein" evidence="1">
    <location>
        <begin position="24"/>
        <end position="264"/>
    </location>
</feature>
<evidence type="ECO:0000313" key="3">
    <source>
        <dbReference type="Proteomes" id="UP000315003"/>
    </source>
</evidence>
<feature type="signal peptide" evidence="1">
    <location>
        <begin position="1"/>
        <end position="23"/>
    </location>
</feature>
<evidence type="ECO:0008006" key="4">
    <source>
        <dbReference type="Google" id="ProtNLM"/>
    </source>
</evidence>
<dbReference type="EMBL" id="CP036272">
    <property type="protein sequence ID" value="QDT58480.1"/>
    <property type="molecule type" value="Genomic_DNA"/>
</dbReference>
<evidence type="ECO:0000256" key="1">
    <source>
        <dbReference type="SAM" id="SignalP"/>
    </source>
</evidence>